<accession>A0A3N0E5E2</accession>
<dbReference type="InterPro" id="IPR011635">
    <property type="entry name" value="CARDB"/>
</dbReference>
<dbReference type="InterPro" id="IPR028974">
    <property type="entry name" value="TSP_type-3_rpt"/>
</dbReference>
<reference evidence="3 4" key="1">
    <citation type="submission" date="2018-10" db="EMBL/GenBank/DDBJ databases">
        <title>Sinomicrobium pectinilyticum sp. nov., a pectinase-producing bacterium isolated from alkaline and saline soil, and emended description of the genus Sinomicrobium.</title>
        <authorList>
            <person name="Cheng B."/>
            <person name="Li C."/>
            <person name="Lai Q."/>
            <person name="Du M."/>
            <person name="Shao Z."/>
            <person name="Xu P."/>
            <person name="Yang C."/>
        </authorList>
    </citation>
    <scope>NUCLEOTIDE SEQUENCE [LARGE SCALE GENOMIC DNA]</scope>
    <source>
        <strain evidence="3 4">5DNS001</strain>
    </source>
</reference>
<gene>
    <name evidence="3" type="ORF">ED312_15465</name>
</gene>
<dbReference type="RefSeq" id="WP_123216927.1">
    <property type="nucleotide sequence ID" value="NZ_RJTM01000107.1"/>
</dbReference>
<dbReference type="EMBL" id="RJTM01000107">
    <property type="protein sequence ID" value="RNL83066.1"/>
    <property type="molecule type" value="Genomic_DNA"/>
</dbReference>
<feature type="region of interest" description="Disordered" evidence="1">
    <location>
        <begin position="140"/>
        <end position="172"/>
    </location>
</feature>
<proteinExistence type="predicted"/>
<protein>
    <recommendedName>
        <fullName evidence="2">CARDB domain-containing protein</fullName>
    </recommendedName>
</protein>
<dbReference type="SUPFAM" id="SSF103647">
    <property type="entry name" value="TSP type-3 repeat"/>
    <property type="match status" value="1"/>
</dbReference>
<dbReference type="GO" id="GO:0005509">
    <property type="term" value="F:calcium ion binding"/>
    <property type="evidence" value="ECO:0007669"/>
    <property type="project" value="InterPro"/>
</dbReference>
<comment type="caution">
    <text evidence="3">The sequence shown here is derived from an EMBL/GenBank/DDBJ whole genome shotgun (WGS) entry which is preliminary data.</text>
</comment>
<evidence type="ECO:0000313" key="3">
    <source>
        <dbReference type="EMBL" id="RNL83066.1"/>
    </source>
</evidence>
<keyword evidence="4" id="KW-1185">Reference proteome</keyword>
<dbReference type="AlphaFoldDB" id="A0A3N0E5E2"/>
<dbReference type="Pfam" id="PF07705">
    <property type="entry name" value="CARDB"/>
    <property type="match status" value="1"/>
</dbReference>
<feature type="domain" description="CARDB" evidence="2">
    <location>
        <begin position="220"/>
        <end position="307"/>
    </location>
</feature>
<dbReference type="Proteomes" id="UP000267469">
    <property type="component" value="Unassembled WGS sequence"/>
</dbReference>
<sequence>MKKTFVLLFLLFISLITYSQSLNIRNFKITAERNKLFTFGSGKFDYQFEIKGDYSYNTNGHYQIDLIIYYESVTPNNEIGRIYWNRENDEDLIFDSYTLTKMWVNPFTNWEDRNFYTNPGKKFILVAKYAGITKQYTYTIPDGDNDGDGVPNGQDDCPNEPGPSSNDGCPEGEADLVLDKSGTIISSECSSCPGPLSNLGSQRHIISRNAGILSFNLIIVDNQGSASAGSSKIGLYLSSDNKLDSNDFKFSTTFSLSSINAGSSKDSSGSIFGSDFDYNQAFGNYYLLLVLDVNKSIDESNEANNVTAIPIRYRENF</sequence>
<evidence type="ECO:0000256" key="1">
    <source>
        <dbReference type="SAM" id="MobiDB-lite"/>
    </source>
</evidence>
<evidence type="ECO:0000313" key="4">
    <source>
        <dbReference type="Proteomes" id="UP000267469"/>
    </source>
</evidence>
<organism evidence="3 4">
    <name type="scientific">Sinomicrobium pectinilyticum</name>
    <dbReference type="NCBI Taxonomy" id="1084421"/>
    <lineage>
        <taxon>Bacteria</taxon>
        <taxon>Pseudomonadati</taxon>
        <taxon>Bacteroidota</taxon>
        <taxon>Flavobacteriia</taxon>
        <taxon>Flavobacteriales</taxon>
        <taxon>Flavobacteriaceae</taxon>
        <taxon>Sinomicrobium</taxon>
    </lineage>
</organism>
<dbReference type="InterPro" id="IPR013783">
    <property type="entry name" value="Ig-like_fold"/>
</dbReference>
<name>A0A3N0E5E2_SINP1</name>
<dbReference type="OrthoDB" id="1163931at2"/>
<dbReference type="Gene3D" id="2.60.40.10">
    <property type="entry name" value="Immunoglobulins"/>
    <property type="match status" value="1"/>
</dbReference>
<evidence type="ECO:0000259" key="2">
    <source>
        <dbReference type="Pfam" id="PF07705"/>
    </source>
</evidence>